<protein>
    <submittedName>
        <fullName evidence="3">mRNA interferase RelE/StbE</fullName>
    </submittedName>
</protein>
<dbReference type="InterPro" id="IPR035093">
    <property type="entry name" value="RelE/ParE_toxin_dom_sf"/>
</dbReference>
<evidence type="ECO:0000256" key="1">
    <source>
        <dbReference type="ARBA" id="ARBA00006226"/>
    </source>
</evidence>
<dbReference type="STRING" id="43775.SAMN04489760_11910"/>
<comment type="similarity">
    <text evidence="1">Belongs to the RelE toxin family.</text>
</comment>
<sequence length="86" mass="10271">MSYKVLWHTKALDSLRELDKPVRKRIFDKINDYVAQDPTNLGKPLKDNLSGFWHYRFGDYRVIYTVDLEKQVITVLEAGHRKDIYK</sequence>
<reference evidence="3 4" key="1">
    <citation type="submission" date="2016-10" db="EMBL/GenBank/DDBJ databases">
        <authorList>
            <person name="de Groot N.N."/>
        </authorList>
    </citation>
    <scope>NUCLEOTIDE SEQUENCE [LARGE SCALE GENOMIC DNA]</scope>
    <source>
        <strain evidence="3 4">DSM 8423</strain>
    </source>
</reference>
<keyword evidence="2" id="KW-1277">Toxin-antitoxin system</keyword>
<gene>
    <name evidence="3" type="ORF">SAMN04489760_11910</name>
</gene>
<dbReference type="NCBIfam" id="TIGR02385">
    <property type="entry name" value="RelE_StbE"/>
    <property type="match status" value="1"/>
</dbReference>
<evidence type="ECO:0000256" key="2">
    <source>
        <dbReference type="ARBA" id="ARBA00022649"/>
    </source>
</evidence>
<dbReference type="EMBL" id="FOBS01000019">
    <property type="protein sequence ID" value="SEM50986.1"/>
    <property type="molecule type" value="Genomic_DNA"/>
</dbReference>
<evidence type="ECO:0000313" key="4">
    <source>
        <dbReference type="Proteomes" id="UP000198744"/>
    </source>
</evidence>
<dbReference type="Pfam" id="PF05016">
    <property type="entry name" value="ParE_toxin"/>
    <property type="match status" value="1"/>
</dbReference>
<evidence type="ECO:0000313" key="3">
    <source>
        <dbReference type="EMBL" id="SEM50986.1"/>
    </source>
</evidence>
<dbReference type="AlphaFoldDB" id="A0A1H7YXW7"/>
<accession>A0A1H7YXW7</accession>
<dbReference type="Gene3D" id="3.30.2310.20">
    <property type="entry name" value="RelE-like"/>
    <property type="match status" value="1"/>
</dbReference>
<dbReference type="SUPFAM" id="SSF143011">
    <property type="entry name" value="RelE-like"/>
    <property type="match status" value="1"/>
</dbReference>
<dbReference type="PANTHER" id="PTHR35601:SF1">
    <property type="entry name" value="TOXIN RELE"/>
    <property type="match status" value="1"/>
</dbReference>
<dbReference type="PANTHER" id="PTHR35601">
    <property type="entry name" value="TOXIN RELE"/>
    <property type="match status" value="1"/>
</dbReference>
<dbReference type="Proteomes" id="UP000198744">
    <property type="component" value="Unassembled WGS sequence"/>
</dbReference>
<proteinExistence type="inferred from homology"/>
<organism evidence="3 4">
    <name type="scientific">Syntrophus gentianae</name>
    <dbReference type="NCBI Taxonomy" id="43775"/>
    <lineage>
        <taxon>Bacteria</taxon>
        <taxon>Pseudomonadati</taxon>
        <taxon>Thermodesulfobacteriota</taxon>
        <taxon>Syntrophia</taxon>
        <taxon>Syntrophales</taxon>
        <taxon>Syntrophaceae</taxon>
        <taxon>Syntrophus</taxon>
    </lineage>
</organism>
<keyword evidence="4" id="KW-1185">Reference proteome</keyword>
<dbReference type="RefSeq" id="WP_093883983.1">
    <property type="nucleotide sequence ID" value="NZ_FOBS01000019.1"/>
</dbReference>
<dbReference type="InterPro" id="IPR007712">
    <property type="entry name" value="RelE/ParE_toxin"/>
</dbReference>
<dbReference type="OrthoDB" id="9797723at2"/>
<name>A0A1H7YXW7_9BACT</name>